<comment type="caution">
    <text evidence="1">The sequence shown here is derived from an EMBL/GenBank/DDBJ whole genome shotgun (WGS) entry which is preliminary data.</text>
</comment>
<evidence type="ECO:0000313" key="2">
    <source>
        <dbReference type="Proteomes" id="UP000027586"/>
    </source>
</evidence>
<accession>A0A068RSY7</accession>
<gene>
    <name evidence="1" type="ORF">LCOR_04181.1</name>
</gene>
<proteinExistence type="predicted"/>
<dbReference type="Proteomes" id="UP000027586">
    <property type="component" value="Unassembled WGS sequence"/>
</dbReference>
<protein>
    <submittedName>
        <fullName evidence="1">Uncharacterized protein</fullName>
    </submittedName>
</protein>
<dbReference type="AlphaFoldDB" id="A0A068RSY7"/>
<keyword evidence="2" id="KW-1185">Reference proteome</keyword>
<sequence length="84" mass="9054">MTLIIINRSITKITDVLFATPITFWTGHAGAKFIDQYEKSTPRNPCSDGLNGTAWCLLLVAPKRAAPYATMVSTSASGSFMVVS</sequence>
<dbReference type="VEuPathDB" id="FungiDB:LCOR_04181.1"/>
<dbReference type="EMBL" id="CBTN010000014">
    <property type="protein sequence ID" value="CDH52737.1"/>
    <property type="molecule type" value="Genomic_DNA"/>
</dbReference>
<organism evidence="1 2">
    <name type="scientific">Lichtheimia corymbifera JMRC:FSU:9682</name>
    <dbReference type="NCBI Taxonomy" id="1263082"/>
    <lineage>
        <taxon>Eukaryota</taxon>
        <taxon>Fungi</taxon>
        <taxon>Fungi incertae sedis</taxon>
        <taxon>Mucoromycota</taxon>
        <taxon>Mucoromycotina</taxon>
        <taxon>Mucoromycetes</taxon>
        <taxon>Mucorales</taxon>
        <taxon>Lichtheimiaceae</taxon>
        <taxon>Lichtheimia</taxon>
    </lineage>
</organism>
<evidence type="ECO:0000313" key="1">
    <source>
        <dbReference type="EMBL" id="CDH52737.1"/>
    </source>
</evidence>
<reference evidence="1" key="1">
    <citation type="submission" date="2013-08" db="EMBL/GenBank/DDBJ databases">
        <title>Gene expansion shapes genome architecture in the human pathogen Lichtheimia corymbifera: an evolutionary genomics analysis in the ancient terrestrial Mucorales (Mucoromycotina).</title>
        <authorList>
            <person name="Schwartze V.U."/>
            <person name="Winter S."/>
            <person name="Shelest E."/>
            <person name="Marcet-Houben M."/>
            <person name="Horn F."/>
            <person name="Wehner S."/>
            <person name="Hoffmann K."/>
            <person name="Riege K."/>
            <person name="Sammeth M."/>
            <person name="Nowrousian M."/>
            <person name="Valiante V."/>
            <person name="Linde J."/>
            <person name="Jacobsen I.D."/>
            <person name="Marz M."/>
            <person name="Brakhage A.A."/>
            <person name="Gabaldon T."/>
            <person name="Bocker S."/>
            <person name="Voigt K."/>
        </authorList>
    </citation>
    <scope>NUCLEOTIDE SEQUENCE [LARGE SCALE GENOMIC DNA]</scope>
    <source>
        <strain evidence="1">FSU 9682</strain>
    </source>
</reference>
<name>A0A068RSY7_9FUNG</name>